<sequence>MAQAGNDDSNDIIKKVEKSFINTKAMSASFTQKIESKGFDAVQTFTGRMTMLKPAMMKWEYDNPKGRIMVVDGKKLWFYDPKENVARYENLKGYLNPNSPALFLAGEATLGELFDIVLVKPSKKGKLEVVRLKLTPKEPQPGLKAMLLTLNNKSLEMVELLMVDYLGNRNRIIFDDVDRSARPAPEFFRFTPPAGVPVRSGTNPALR</sequence>
<name>A0A3B1BHP6_9ZZZZ</name>
<proteinExistence type="predicted"/>
<accession>A0A3B1BHP6</accession>
<organism evidence="1">
    <name type="scientific">hydrothermal vent metagenome</name>
    <dbReference type="NCBI Taxonomy" id="652676"/>
    <lineage>
        <taxon>unclassified sequences</taxon>
        <taxon>metagenomes</taxon>
        <taxon>ecological metagenomes</taxon>
    </lineage>
</organism>
<gene>
    <name evidence="1" type="ORF">MNBD_NITROSPINAE01-967</name>
</gene>
<reference evidence="1" key="1">
    <citation type="submission" date="2018-06" db="EMBL/GenBank/DDBJ databases">
        <authorList>
            <person name="Zhirakovskaya E."/>
        </authorList>
    </citation>
    <scope>NUCLEOTIDE SEQUENCE</scope>
</reference>
<dbReference type="PANTHER" id="PTHR35869">
    <property type="entry name" value="OUTER-MEMBRANE LIPOPROTEIN CARRIER PROTEIN"/>
    <property type="match status" value="1"/>
</dbReference>
<dbReference type="PANTHER" id="PTHR35869:SF1">
    <property type="entry name" value="OUTER-MEMBRANE LIPOPROTEIN CARRIER PROTEIN"/>
    <property type="match status" value="1"/>
</dbReference>
<dbReference type="Pfam" id="PF03548">
    <property type="entry name" value="LolA"/>
    <property type="match status" value="1"/>
</dbReference>
<dbReference type="AlphaFoldDB" id="A0A3B1BHP6"/>
<evidence type="ECO:0008006" key="2">
    <source>
        <dbReference type="Google" id="ProtNLM"/>
    </source>
</evidence>
<dbReference type="InterPro" id="IPR029046">
    <property type="entry name" value="LolA/LolB/LppX"/>
</dbReference>
<dbReference type="Gene3D" id="2.50.20.10">
    <property type="entry name" value="Lipoprotein localisation LolA/LolB/LppX"/>
    <property type="match status" value="1"/>
</dbReference>
<dbReference type="EMBL" id="UOGC01000054">
    <property type="protein sequence ID" value="VAX17549.1"/>
    <property type="molecule type" value="Genomic_DNA"/>
</dbReference>
<dbReference type="InterPro" id="IPR004564">
    <property type="entry name" value="OM_lipoprot_carrier_LolA-like"/>
</dbReference>
<evidence type="ECO:0000313" key="1">
    <source>
        <dbReference type="EMBL" id="VAX17549.1"/>
    </source>
</evidence>
<dbReference type="SUPFAM" id="SSF89392">
    <property type="entry name" value="Prokaryotic lipoproteins and lipoprotein localization factors"/>
    <property type="match status" value="1"/>
</dbReference>
<dbReference type="CDD" id="cd16325">
    <property type="entry name" value="LolA"/>
    <property type="match status" value="1"/>
</dbReference>
<protein>
    <recommendedName>
        <fullName evidence="2">Outer-membrane lipoprotein carrier protein</fullName>
    </recommendedName>
</protein>